<protein>
    <submittedName>
        <fullName evidence="14 15">Uncharacterized protein</fullName>
    </submittedName>
</protein>
<comment type="subcellular location">
    <subcellularLocation>
        <location evidence="2">Cell membrane</location>
    </subcellularLocation>
    <subcellularLocation>
        <location evidence="1">Membrane</location>
        <topology evidence="1">Multi-pass membrane protein</topology>
    </subcellularLocation>
</comment>
<dbReference type="NCBIfam" id="TIGR00860">
    <property type="entry name" value="LIC"/>
    <property type="match status" value="1"/>
</dbReference>
<dbReference type="InterPro" id="IPR006029">
    <property type="entry name" value="Neurotrans-gated_channel_TM"/>
</dbReference>
<keyword evidence="4" id="KW-1003">Cell membrane</keyword>
<feature type="domain" description="Neurotransmitter-gated ion-channel transmembrane" evidence="13">
    <location>
        <begin position="173"/>
        <end position="303"/>
    </location>
</feature>
<evidence type="ECO:0000259" key="12">
    <source>
        <dbReference type="Pfam" id="PF02931"/>
    </source>
</evidence>
<evidence type="ECO:0000256" key="8">
    <source>
        <dbReference type="ARBA" id="ARBA00023065"/>
    </source>
</evidence>
<evidence type="ECO:0000256" key="9">
    <source>
        <dbReference type="ARBA" id="ARBA00023136"/>
    </source>
</evidence>
<evidence type="ECO:0000256" key="3">
    <source>
        <dbReference type="ARBA" id="ARBA00022448"/>
    </source>
</evidence>
<dbReference type="RefSeq" id="XP_009018334.1">
    <property type="nucleotide sequence ID" value="XM_009020086.1"/>
</dbReference>
<keyword evidence="10 11" id="KW-0407">Ion channel</keyword>
<feature type="domain" description="Neurotransmitter-gated ion-channel ligand-binding" evidence="12">
    <location>
        <begin position="1"/>
        <end position="164"/>
    </location>
</feature>
<dbReference type="OrthoDB" id="407674at2759"/>
<dbReference type="GO" id="GO:0005886">
    <property type="term" value="C:plasma membrane"/>
    <property type="evidence" value="ECO:0007669"/>
    <property type="project" value="UniProtKB-SubCell"/>
</dbReference>
<reference evidence="15" key="3">
    <citation type="submission" date="2015-06" db="UniProtKB">
        <authorList>
            <consortium name="EnsemblMetazoa"/>
        </authorList>
    </citation>
    <scope>IDENTIFICATION</scope>
</reference>
<dbReference type="CDD" id="cd19049">
    <property type="entry name" value="LGIC_TM_anion"/>
    <property type="match status" value="1"/>
</dbReference>
<dbReference type="eggNOG" id="KOG3644">
    <property type="taxonomic scope" value="Eukaryota"/>
</dbReference>
<dbReference type="PROSITE" id="PS00236">
    <property type="entry name" value="NEUROTR_ION_CHANNEL"/>
    <property type="match status" value="1"/>
</dbReference>
<keyword evidence="5 11" id="KW-0812">Transmembrane</keyword>
<feature type="transmembrane region" description="Helical" evidence="11">
    <location>
        <begin position="201"/>
        <end position="220"/>
    </location>
</feature>
<dbReference type="Proteomes" id="UP000015101">
    <property type="component" value="Unassembled WGS sequence"/>
</dbReference>
<keyword evidence="9 11" id="KW-0472">Membrane</keyword>
<comment type="similarity">
    <text evidence="11">Belongs to the ligand-gated ion channel (TC 1.A.9) family.</text>
</comment>
<evidence type="ECO:0000313" key="15">
    <source>
        <dbReference type="EnsemblMetazoa" id="HelroP80045"/>
    </source>
</evidence>
<dbReference type="CTD" id="20215768"/>
<keyword evidence="3 11" id="KW-0813">Transport</keyword>
<dbReference type="Pfam" id="PF02931">
    <property type="entry name" value="Neur_chan_LBD"/>
    <property type="match status" value="1"/>
</dbReference>
<accession>T1G3X0</accession>
<feature type="transmembrane region" description="Helical" evidence="11">
    <location>
        <begin position="232"/>
        <end position="254"/>
    </location>
</feature>
<evidence type="ECO:0000256" key="4">
    <source>
        <dbReference type="ARBA" id="ARBA00022475"/>
    </source>
</evidence>
<organism evidence="15 16">
    <name type="scientific">Helobdella robusta</name>
    <name type="common">Californian leech</name>
    <dbReference type="NCBI Taxonomy" id="6412"/>
    <lineage>
        <taxon>Eukaryota</taxon>
        <taxon>Metazoa</taxon>
        <taxon>Spiralia</taxon>
        <taxon>Lophotrochozoa</taxon>
        <taxon>Annelida</taxon>
        <taxon>Clitellata</taxon>
        <taxon>Hirudinea</taxon>
        <taxon>Rhynchobdellida</taxon>
        <taxon>Glossiphoniidae</taxon>
        <taxon>Helobdella</taxon>
    </lineage>
</organism>
<dbReference type="Pfam" id="PF02932">
    <property type="entry name" value="Neur_chan_memb"/>
    <property type="match status" value="1"/>
</dbReference>
<dbReference type="EMBL" id="KB096590">
    <property type="protein sequence ID" value="ESO03777.1"/>
    <property type="molecule type" value="Genomic_DNA"/>
</dbReference>
<name>T1G3X0_HELRO</name>
<dbReference type="GO" id="GO:0005231">
    <property type="term" value="F:excitatory extracellular ligand-gated monoatomic ion channel activity"/>
    <property type="evidence" value="ECO:0000318"/>
    <property type="project" value="GO_Central"/>
</dbReference>
<dbReference type="FunFam" id="2.70.170.10:FF:000094">
    <property type="entry name" value="Uncharacterized protein"/>
    <property type="match status" value="1"/>
</dbReference>
<dbReference type="InterPro" id="IPR036734">
    <property type="entry name" value="Neur_chan_lig-bd_sf"/>
</dbReference>
<dbReference type="InterPro" id="IPR006202">
    <property type="entry name" value="Neur_chan_lig-bd"/>
</dbReference>
<dbReference type="GO" id="GO:0004888">
    <property type="term" value="F:transmembrane signaling receptor activity"/>
    <property type="evidence" value="ECO:0007669"/>
    <property type="project" value="InterPro"/>
</dbReference>
<dbReference type="SUPFAM" id="SSF90112">
    <property type="entry name" value="Neurotransmitter-gated ion-channel transmembrane pore"/>
    <property type="match status" value="1"/>
</dbReference>
<proteinExistence type="inferred from homology"/>
<dbReference type="STRING" id="6412.T1G3X0"/>
<dbReference type="GO" id="GO:1902476">
    <property type="term" value="P:chloride transmembrane transport"/>
    <property type="evidence" value="ECO:0000318"/>
    <property type="project" value="GO_Central"/>
</dbReference>
<keyword evidence="16" id="KW-1185">Reference proteome</keyword>
<dbReference type="HOGENOM" id="CLU_010920_3_1_1"/>
<dbReference type="InterPro" id="IPR036719">
    <property type="entry name" value="Neuro-gated_channel_TM_sf"/>
</dbReference>
<dbReference type="PRINTS" id="PR00253">
    <property type="entry name" value="GABAARECEPTR"/>
</dbReference>
<evidence type="ECO:0000256" key="11">
    <source>
        <dbReference type="RuleBase" id="RU000687"/>
    </source>
</evidence>
<evidence type="ECO:0000256" key="6">
    <source>
        <dbReference type="ARBA" id="ARBA00022729"/>
    </source>
</evidence>
<dbReference type="EnsemblMetazoa" id="HelroT80045">
    <property type="protein sequence ID" value="HelroP80045"/>
    <property type="gene ID" value="HelroG80045"/>
</dbReference>
<evidence type="ECO:0000259" key="13">
    <source>
        <dbReference type="Pfam" id="PF02932"/>
    </source>
</evidence>
<evidence type="ECO:0000313" key="14">
    <source>
        <dbReference type="EMBL" id="ESO03777.1"/>
    </source>
</evidence>
<dbReference type="OMA" id="HIPLRYS"/>
<feature type="transmembrane region" description="Helical" evidence="11">
    <location>
        <begin position="165"/>
        <end position="189"/>
    </location>
</feature>
<dbReference type="SUPFAM" id="SSF63712">
    <property type="entry name" value="Nicotinic receptor ligand binding domain-like"/>
    <property type="match status" value="1"/>
</dbReference>
<dbReference type="KEGG" id="hro:HELRODRAFT_80045"/>
<dbReference type="GeneID" id="20215768"/>
<comment type="caution">
    <text evidence="11">Lacks conserved residue(s) required for the propagation of feature annotation.</text>
</comment>
<evidence type="ECO:0000256" key="2">
    <source>
        <dbReference type="ARBA" id="ARBA00004236"/>
    </source>
</evidence>
<evidence type="ECO:0000256" key="10">
    <source>
        <dbReference type="ARBA" id="ARBA00023303"/>
    </source>
</evidence>
<dbReference type="AlphaFoldDB" id="T1G3X0"/>
<evidence type="ECO:0000256" key="5">
    <source>
        <dbReference type="ARBA" id="ARBA00022692"/>
    </source>
</evidence>
<sequence>QDFSLSMYFRQAWRDPRLSYNHDEANNNKIRLMDESWNYFWVPDTYFRNEKSASFHKVTVNNRLINVNSSGHVWYVMRLTITLTCPMRLEMFPFDFQKCPIQFESFTNTMNDMFFGFLPKPVDLPDEIKPPQFQLLYYELVDCSSNYTSGAYPCAEISFTLQRDIGYYVIQVFIPSVLVVILSWVSFWINIDGVPARLCTLGLLTVLTITSATSSVNATLPRVSYIKAIDVWLIMCLIFVFCALLEYAFVNVAARNGVRIRTPIVRKAPLEVSPQPTAENLPPKTLPKPQMQTSASSYSYKQVCIDSDEGTDQVGRGCC</sequence>
<evidence type="ECO:0000256" key="1">
    <source>
        <dbReference type="ARBA" id="ARBA00004141"/>
    </source>
</evidence>
<dbReference type="GO" id="GO:0098794">
    <property type="term" value="C:postsynapse"/>
    <property type="evidence" value="ECO:0007669"/>
    <property type="project" value="GOC"/>
</dbReference>
<keyword evidence="7 11" id="KW-1133">Transmembrane helix</keyword>
<keyword evidence="8 11" id="KW-0406">Ion transport</keyword>
<dbReference type="PRINTS" id="PR00252">
    <property type="entry name" value="NRIONCHANNEL"/>
</dbReference>
<dbReference type="InterPro" id="IPR018000">
    <property type="entry name" value="Neurotransmitter_ion_chnl_CS"/>
</dbReference>
<reference evidence="14 16" key="2">
    <citation type="journal article" date="2013" name="Nature">
        <title>Insights into bilaterian evolution from three spiralian genomes.</title>
        <authorList>
            <person name="Simakov O."/>
            <person name="Marletaz F."/>
            <person name="Cho S.J."/>
            <person name="Edsinger-Gonzales E."/>
            <person name="Havlak P."/>
            <person name="Hellsten U."/>
            <person name="Kuo D.H."/>
            <person name="Larsson T."/>
            <person name="Lv J."/>
            <person name="Arendt D."/>
            <person name="Savage R."/>
            <person name="Osoegawa K."/>
            <person name="de Jong P."/>
            <person name="Grimwood J."/>
            <person name="Chapman J.A."/>
            <person name="Shapiro H."/>
            <person name="Aerts A."/>
            <person name="Otillar R.P."/>
            <person name="Terry A.Y."/>
            <person name="Boore J.L."/>
            <person name="Grigoriev I.V."/>
            <person name="Lindberg D.R."/>
            <person name="Seaver E.C."/>
            <person name="Weisblat D.A."/>
            <person name="Putnam N.H."/>
            <person name="Rokhsar D.S."/>
        </authorList>
    </citation>
    <scope>NUCLEOTIDE SEQUENCE</scope>
</reference>
<dbReference type="InterPro" id="IPR006201">
    <property type="entry name" value="Neur_channel"/>
</dbReference>
<dbReference type="Gene3D" id="2.70.170.10">
    <property type="entry name" value="Neurotransmitter-gated ion-channel ligand-binding domain"/>
    <property type="match status" value="1"/>
</dbReference>
<dbReference type="InterPro" id="IPR038050">
    <property type="entry name" value="Neuro_actylchol_rec"/>
</dbReference>
<gene>
    <name evidence="15" type="primary">20215768</name>
    <name evidence="14" type="ORF">HELRODRAFT_80045</name>
</gene>
<reference evidence="16" key="1">
    <citation type="submission" date="2012-12" db="EMBL/GenBank/DDBJ databases">
        <authorList>
            <person name="Hellsten U."/>
            <person name="Grimwood J."/>
            <person name="Chapman J.A."/>
            <person name="Shapiro H."/>
            <person name="Aerts A."/>
            <person name="Otillar R.P."/>
            <person name="Terry A.Y."/>
            <person name="Boore J.L."/>
            <person name="Simakov O."/>
            <person name="Marletaz F."/>
            <person name="Cho S.-J."/>
            <person name="Edsinger-Gonzales E."/>
            <person name="Havlak P."/>
            <person name="Kuo D.-H."/>
            <person name="Larsson T."/>
            <person name="Lv J."/>
            <person name="Arendt D."/>
            <person name="Savage R."/>
            <person name="Osoegawa K."/>
            <person name="de Jong P."/>
            <person name="Lindberg D.R."/>
            <person name="Seaver E.C."/>
            <person name="Weisblat D.A."/>
            <person name="Putnam N.H."/>
            <person name="Grigoriev I.V."/>
            <person name="Rokhsar D.S."/>
        </authorList>
    </citation>
    <scope>NUCLEOTIDE SEQUENCE</scope>
</reference>
<dbReference type="InParanoid" id="T1G3X0"/>
<dbReference type="EMBL" id="AMQM01004549">
    <property type="status" value="NOT_ANNOTATED_CDS"/>
    <property type="molecule type" value="Genomic_DNA"/>
</dbReference>
<keyword evidence="6" id="KW-0732">Signal</keyword>
<evidence type="ECO:0000256" key="7">
    <source>
        <dbReference type="ARBA" id="ARBA00022989"/>
    </source>
</evidence>
<dbReference type="PANTHER" id="PTHR18945">
    <property type="entry name" value="NEUROTRANSMITTER GATED ION CHANNEL"/>
    <property type="match status" value="1"/>
</dbReference>
<dbReference type="Gene3D" id="1.20.58.390">
    <property type="entry name" value="Neurotransmitter-gated ion-channel transmembrane domain"/>
    <property type="match status" value="1"/>
</dbReference>
<dbReference type="InterPro" id="IPR006028">
    <property type="entry name" value="GABAA/Glycine_rcpt"/>
</dbReference>
<evidence type="ECO:0000313" key="16">
    <source>
        <dbReference type="Proteomes" id="UP000015101"/>
    </source>
</evidence>